<organism evidence="2 3">
    <name type="scientific">Psychromicrobium lacuslunae</name>
    <dbReference type="NCBI Taxonomy" id="1618207"/>
    <lineage>
        <taxon>Bacteria</taxon>
        <taxon>Bacillati</taxon>
        <taxon>Actinomycetota</taxon>
        <taxon>Actinomycetes</taxon>
        <taxon>Micrococcales</taxon>
        <taxon>Micrococcaceae</taxon>
        <taxon>Psychromicrobium</taxon>
    </lineage>
</organism>
<protein>
    <submittedName>
        <fullName evidence="2">Uncharacterized protein</fullName>
    </submittedName>
</protein>
<feature type="chain" id="PRO_5002273784" evidence="1">
    <location>
        <begin position="30"/>
        <end position="79"/>
    </location>
</feature>
<dbReference type="RefSeq" id="WP_045073389.1">
    <property type="nucleotide sequence ID" value="NZ_CP011005.1"/>
</dbReference>
<sequence>MKTLKKLASLGAGVSLLGLALFASGPAQAAVVCGSEPLSTSQSAEATPMCGATDPSHSQWVCPARDSSIKVWVSTPRCP</sequence>
<proteinExistence type="predicted"/>
<dbReference type="PATRIC" id="fig|1618207.4.peg.444"/>
<feature type="signal peptide" evidence="1">
    <location>
        <begin position="1"/>
        <end position="29"/>
    </location>
</feature>
<dbReference type="EMBL" id="CP011005">
    <property type="protein sequence ID" value="AJT40636.1"/>
    <property type="molecule type" value="Genomic_DNA"/>
</dbReference>
<gene>
    <name evidence="2" type="ORF">UM93_02165</name>
</gene>
<evidence type="ECO:0000313" key="2">
    <source>
        <dbReference type="EMBL" id="AJT40636.1"/>
    </source>
</evidence>
<reference evidence="2 3" key="1">
    <citation type="journal article" date="2015" name="Genome Announc.">
        <title>Complete Genome Sequencing of Protease-Producing Novel Arthrobacter sp. Strain IHBB 11108 Using PacBio Single-Molecule Real-Time Sequencing Technology.</title>
        <authorList>
            <person name="Kiran S."/>
            <person name="Swarnkar M.K."/>
            <person name="Pal M."/>
            <person name="Thakur R."/>
            <person name="Tewari R."/>
            <person name="Singh A.K."/>
            <person name="Gulati A."/>
        </authorList>
    </citation>
    <scope>NUCLEOTIDE SEQUENCE [LARGE SCALE GENOMIC DNA]</scope>
    <source>
        <strain evidence="2 3">IHBB 11108</strain>
    </source>
</reference>
<dbReference type="AlphaFoldDB" id="A0A0D4BX05"/>
<dbReference type="KEGG" id="ari:UM93_02165"/>
<accession>A0A0D4BX05</accession>
<evidence type="ECO:0000313" key="3">
    <source>
        <dbReference type="Proteomes" id="UP000061839"/>
    </source>
</evidence>
<keyword evidence="3" id="KW-1185">Reference proteome</keyword>
<name>A0A0D4BX05_9MICC</name>
<dbReference type="STRING" id="1618207.UM93_02165"/>
<evidence type="ECO:0000256" key="1">
    <source>
        <dbReference type="SAM" id="SignalP"/>
    </source>
</evidence>
<dbReference type="HOGENOM" id="CLU_2598430_0_0_11"/>
<keyword evidence="1" id="KW-0732">Signal</keyword>
<dbReference type="Proteomes" id="UP000061839">
    <property type="component" value="Chromosome"/>
</dbReference>